<dbReference type="Gene3D" id="3.40.140.10">
    <property type="entry name" value="Cytidine Deaminase, domain 2"/>
    <property type="match status" value="1"/>
</dbReference>
<keyword evidence="4" id="KW-0862">Zinc</keyword>
<dbReference type="EMBL" id="CP014854">
    <property type="protein sequence ID" value="ASI99630.1"/>
    <property type="molecule type" value="Genomic_DNA"/>
</dbReference>
<dbReference type="SUPFAM" id="SSF102712">
    <property type="entry name" value="JAB1/MPN domain"/>
    <property type="match status" value="1"/>
</dbReference>
<sequence length="139" mass="15682">MKLIIRLEDLKAIIKTAKRSAVEICGFLFGRRKRDGFIVEEVRFVPNRLNSPMAFEMEPVEMVKAIDEAEERALEVVGIFHSHVGCPPVPSGRDLKGMRLWPVVWLIVDDNGNYGAYVLEDGKVRRIPVGFNVESTLDG</sequence>
<evidence type="ECO:0000256" key="4">
    <source>
        <dbReference type="ARBA" id="ARBA00022833"/>
    </source>
</evidence>
<dbReference type="CDD" id="cd08070">
    <property type="entry name" value="MPN_like"/>
    <property type="match status" value="1"/>
</dbReference>
<dbReference type="RefSeq" id="WP_088863549.1">
    <property type="nucleotide sequence ID" value="NZ_CP014854.1"/>
</dbReference>
<evidence type="ECO:0000256" key="3">
    <source>
        <dbReference type="ARBA" id="ARBA00022801"/>
    </source>
</evidence>
<dbReference type="InterPro" id="IPR051929">
    <property type="entry name" value="VirAsm_ModProt"/>
</dbReference>
<dbReference type="GO" id="GO:0008270">
    <property type="term" value="F:zinc ion binding"/>
    <property type="evidence" value="ECO:0007669"/>
    <property type="project" value="TreeGrafter"/>
</dbReference>
<dbReference type="GO" id="GO:0008235">
    <property type="term" value="F:metalloexopeptidase activity"/>
    <property type="evidence" value="ECO:0007669"/>
    <property type="project" value="TreeGrafter"/>
</dbReference>
<reference evidence="7 8" key="1">
    <citation type="submission" date="2016-03" db="EMBL/GenBank/DDBJ databases">
        <title>Complete genome sequence of Thermococcus celer.</title>
        <authorList>
            <person name="Oger P.M."/>
        </authorList>
    </citation>
    <scope>NUCLEOTIDE SEQUENCE [LARGE SCALE GENOMIC DNA]</scope>
    <source>
        <strain evidence="7 8">Vu 13</strain>
    </source>
</reference>
<keyword evidence="2" id="KW-0479">Metal-binding</keyword>
<feature type="domain" description="JAB1/MPN/MOV34 metalloenzyme" evidence="6">
    <location>
        <begin position="2"/>
        <end position="129"/>
    </location>
</feature>
<evidence type="ECO:0000313" key="7">
    <source>
        <dbReference type="EMBL" id="ASI99630.1"/>
    </source>
</evidence>
<protein>
    <submittedName>
        <fullName evidence="7">Metalloprotease</fullName>
    </submittedName>
</protein>
<keyword evidence="8" id="KW-1185">Reference proteome</keyword>
<proteinExistence type="predicted"/>
<dbReference type="PANTHER" id="PTHR34858:SF1">
    <property type="entry name" value="CYSO-CYSTEINE PEPTIDASE"/>
    <property type="match status" value="1"/>
</dbReference>
<organism evidence="7 8">
    <name type="scientific">Thermococcus celer Vu 13 = JCM 8558</name>
    <dbReference type="NCBI Taxonomy" id="1293037"/>
    <lineage>
        <taxon>Archaea</taxon>
        <taxon>Methanobacteriati</taxon>
        <taxon>Methanobacteriota</taxon>
        <taxon>Thermococci</taxon>
        <taxon>Thermococcales</taxon>
        <taxon>Thermococcaceae</taxon>
        <taxon>Thermococcus</taxon>
    </lineage>
</organism>
<name>A0A218P3W6_THECE</name>
<keyword evidence="5 7" id="KW-0482">Metalloprotease</keyword>
<dbReference type="Pfam" id="PF14464">
    <property type="entry name" value="Prok-JAB"/>
    <property type="match status" value="1"/>
</dbReference>
<evidence type="ECO:0000259" key="6">
    <source>
        <dbReference type="SMART" id="SM00232"/>
    </source>
</evidence>
<dbReference type="PANTHER" id="PTHR34858">
    <property type="entry name" value="CYSO-CYSTEINE PEPTIDASE"/>
    <property type="match status" value="1"/>
</dbReference>
<dbReference type="GeneID" id="33324837"/>
<evidence type="ECO:0000313" key="8">
    <source>
        <dbReference type="Proteomes" id="UP000197156"/>
    </source>
</evidence>
<dbReference type="GO" id="GO:0006508">
    <property type="term" value="P:proteolysis"/>
    <property type="evidence" value="ECO:0007669"/>
    <property type="project" value="UniProtKB-KW"/>
</dbReference>
<evidence type="ECO:0000256" key="2">
    <source>
        <dbReference type="ARBA" id="ARBA00022723"/>
    </source>
</evidence>
<dbReference type="AlphaFoldDB" id="A0A218P3W6"/>
<keyword evidence="1 7" id="KW-0645">Protease</keyword>
<dbReference type="SMART" id="SM00232">
    <property type="entry name" value="JAB_MPN"/>
    <property type="match status" value="1"/>
</dbReference>
<accession>A0A218P3W6</accession>
<dbReference type="InterPro" id="IPR028090">
    <property type="entry name" value="JAB_dom_prok"/>
</dbReference>
<dbReference type="KEGG" id="tce:A3L02_08700"/>
<dbReference type="Proteomes" id="UP000197156">
    <property type="component" value="Chromosome"/>
</dbReference>
<gene>
    <name evidence="7" type="ORF">A3L02_08700</name>
</gene>
<keyword evidence="3" id="KW-0378">Hydrolase</keyword>
<dbReference type="InterPro" id="IPR000555">
    <property type="entry name" value="JAMM/MPN+_dom"/>
</dbReference>
<evidence type="ECO:0000256" key="1">
    <source>
        <dbReference type="ARBA" id="ARBA00022670"/>
    </source>
</evidence>
<evidence type="ECO:0000256" key="5">
    <source>
        <dbReference type="ARBA" id="ARBA00023049"/>
    </source>
</evidence>
<dbReference type="OrthoDB" id="10589at2157"/>